<keyword evidence="4" id="KW-1185">Reference proteome</keyword>
<evidence type="ECO:0000259" key="2">
    <source>
        <dbReference type="Pfam" id="PF18145"/>
    </source>
</evidence>
<dbReference type="NCBIfam" id="NF033611">
    <property type="entry name" value="SAVED"/>
    <property type="match status" value="1"/>
</dbReference>
<dbReference type="AlphaFoldDB" id="A0A7H0H2Q7"/>
<dbReference type="EMBL" id="CP060789">
    <property type="protein sequence ID" value="QNP54823.1"/>
    <property type="molecule type" value="Genomic_DNA"/>
</dbReference>
<accession>A0A7H0H2Q7</accession>
<evidence type="ECO:0000313" key="4">
    <source>
        <dbReference type="Proteomes" id="UP000516117"/>
    </source>
</evidence>
<proteinExistence type="predicted"/>
<dbReference type="Pfam" id="PF13676">
    <property type="entry name" value="TIR_2"/>
    <property type="match status" value="1"/>
</dbReference>
<gene>
    <name evidence="3" type="ORF">H9L22_10975</name>
</gene>
<dbReference type="SUPFAM" id="SSF52200">
    <property type="entry name" value="Toll/Interleukin receptor TIR domain"/>
    <property type="match status" value="1"/>
</dbReference>
<organism evidence="3 4">
    <name type="scientific">Tessaracoccus defluvii</name>
    <dbReference type="NCBI Taxonomy" id="1285901"/>
    <lineage>
        <taxon>Bacteria</taxon>
        <taxon>Bacillati</taxon>
        <taxon>Actinomycetota</taxon>
        <taxon>Actinomycetes</taxon>
        <taxon>Propionibacteriales</taxon>
        <taxon>Propionibacteriaceae</taxon>
        <taxon>Tessaracoccus</taxon>
    </lineage>
</organism>
<feature type="domain" description="SMODS-associated and fused to various effectors" evidence="2">
    <location>
        <begin position="207"/>
        <end position="388"/>
    </location>
</feature>
<dbReference type="GO" id="GO:0007165">
    <property type="term" value="P:signal transduction"/>
    <property type="evidence" value="ECO:0007669"/>
    <property type="project" value="InterPro"/>
</dbReference>
<dbReference type="Gene3D" id="3.40.50.10140">
    <property type="entry name" value="Toll/interleukin-1 receptor homology (TIR) domain"/>
    <property type="match status" value="1"/>
</dbReference>
<sequence>MDSSSIFVSYRHGSDGDRLVSRVAALLRCSGLRPWIDHVDTGAGAIDQRILDGLERAAGGVLIVTDDLVNSNYIRDKELPRMIQRVAEQRLPMMVVNNYRDPATGEIDVRKPDEIVQSATDIPLVDITQADVDSVEGQGRFVYGFLRRHAEHWVEEKMTHLTLFIQTGPGDAVPQSDLEMSFEESDENIPADEYRRALAVGLPELARACQRAQITSLAVAGGARLSVAVTLGAMFPRQGKIDRLTINEDWGNPEKPDPEVHGIEQTELPHADDDGDSVAVFIKLKKTGDSASGNDHAFTRLAAQLRPRRCVRLDLTGDGFIDPGEGSRLGAQIGRIITSITDEADTPRVHLCFIGPFTMGVLIGRELNRLHTTVYEYLDDTSTYLPLFRLRPSARRQPITAISHRQDTFDELHNLTPHAVTLLSGDGETIASWPAAERWARLAEHADEQSVHVGSTAIPSAQVRYGGPVDLPPVREGVGLIVPRVLAEKVRRPDLLFPGGEVRDESGAIVGCRRLDSYKGQE</sequence>
<dbReference type="InterPro" id="IPR035897">
    <property type="entry name" value="Toll_tir_struct_dom_sf"/>
</dbReference>
<name>A0A7H0H2Q7_9ACTN</name>
<dbReference type="InterPro" id="IPR040836">
    <property type="entry name" value="SAVED"/>
</dbReference>
<protein>
    <submittedName>
        <fullName evidence="3">SAVED domain-containing protein</fullName>
    </submittedName>
</protein>
<dbReference type="Pfam" id="PF18145">
    <property type="entry name" value="SAVED"/>
    <property type="match status" value="1"/>
</dbReference>
<evidence type="ECO:0000313" key="3">
    <source>
        <dbReference type="EMBL" id="QNP54823.1"/>
    </source>
</evidence>
<dbReference type="Proteomes" id="UP000516117">
    <property type="component" value="Chromosome"/>
</dbReference>
<dbReference type="KEGG" id="tdf:H9L22_10975"/>
<feature type="domain" description="TIR" evidence="1">
    <location>
        <begin position="6"/>
        <end position="94"/>
    </location>
</feature>
<reference evidence="3 4" key="1">
    <citation type="submission" date="2020-08" db="EMBL/GenBank/DDBJ databases">
        <title>Genome sequence of Tessaracoccus defluvii JCM 17540T.</title>
        <authorList>
            <person name="Hyun D.-W."/>
            <person name="Bae J.-W."/>
        </authorList>
    </citation>
    <scope>NUCLEOTIDE SEQUENCE [LARGE SCALE GENOMIC DNA]</scope>
    <source>
        <strain evidence="3 4">JCM 17540</strain>
    </source>
</reference>
<evidence type="ECO:0000259" key="1">
    <source>
        <dbReference type="Pfam" id="PF13676"/>
    </source>
</evidence>
<dbReference type="InterPro" id="IPR000157">
    <property type="entry name" value="TIR_dom"/>
</dbReference>
<dbReference type="RefSeq" id="WP_187719959.1">
    <property type="nucleotide sequence ID" value="NZ_BAABBL010000018.1"/>
</dbReference>